<sequence length="416" mass="46292">MLCALALAPILHTPVHAQTRELTLAEAQKRALDRSYQLRGQDAAAQAARDLAVAARQLPDPMLKAGVDNIPFNGPDKYSLGRDNMTMRRIGIEQELPGAGKRALRGERYDRMAERTVAERRVAEAAIARDTALAWLDLYYGQQMTDVVDQAVRQADDQVLAQDAAFRGGRSTRGDLLAARSAAAQMRDRAATIHRQRENARDVLARWIGPASDAVASGVPDLTRISHNPDTLPEQLDHHPEVTVLDKSENLARTEARLAAAEARPDWRVEFAYQQRGPGYPDMVSFGVAVPLRWDRRNRQDREVAARVAMAEQAHAEREEALRMHAAEARSQIGDWRSGLARLNRYRTELMPLAQERVEAIAVAYRGGQAPLTDVLSARAAALDTRLQTLQLESETARLWARLNFLFPSNSLPEAR</sequence>
<keyword evidence="2" id="KW-1185">Reference proteome</keyword>
<accession>A0A4Y9RYV6</accession>
<dbReference type="SUPFAM" id="SSF56954">
    <property type="entry name" value="Outer membrane efflux proteins (OEP)"/>
    <property type="match status" value="1"/>
</dbReference>
<reference evidence="1 2" key="1">
    <citation type="submission" date="2019-03" db="EMBL/GenBank/DDBJ databases">
        <title>Draft Genome Sequence of Massilia arenosa sp. nov., a Novel Massilia Species Isolated from a Sandy-loam Maize Soil.</title>
        <authorList>
            <person name="Raths R."/>
            <person name="Peta V."/>
            <person name="Bucking H."/>
        </authorList>
    </citation>
    <scope>NUCLEOTIDE SEQUENCE [LARGE SCALE GENOMIC DNA]</scope>
    <source>
        <strain evidence="1 2">MC02</strain>
    </source>
</reference>
<name>A0A4Y9RYV6_9BURK</name>
<dbReference type="PANTHER" id="PTHR30203">
    <property type="entry name" value="OUTER MEMBRANE CATION EFFLUX PROTEIN"/>
    <property type="match status" value="1"/>
</dbReference>
<proteinExistence type="predicted"/>
<evidence type="ECO:0000313" key="1">
    <source>
        <dbReference type="EMBL" id="TFW13421.1"/>
    </source>
</evidence>
<dbReference type="Proteomes" id="UP000298438">
    <property type="component" value="Unassembled WGS sequence"/>
</dbReference>
<organism evidence="1 2">
    <name type="scientific">Zemynaea arenosa</name>
    <dbReference type="NCBI Taxonomy" id="2561931"/>
    <lineage>
        <taxon>Bacteria</taxon>
        <taxon>Pseudomonadati</taxon>
        <taxon>Pseudomonadota</taxon>
        <taxon>Betaproteobacteria</taxon>
        <taxon>Burkholderiales</taxon>
        <taxon>Oxalobacteraceae</taxon>
        <taxon>Telluria group</taxon>
        <taxon>Zemynaea</taxon>
    </lineage>
</organism>
<protein>
    <submittedName>
        <fullName evidence="1">TolC family protein</fullName>
    </submittedName>
</protein>
<dbReference type="AlphaFoldDB" id="A0A4Y9RYV6"/>
<dbReference type="GO" id="GO:0015562">
    <property type="term" value="F:efflux transmembrane transporter activity"/>
    <property type="evidence" value="ECO:0007669"/>
    <property type="project" value="InterPro"/>
</dbReference>
<dbReference type="PANTHER" id="PTHR30203:SF24">
    <property type="entry name" value="BLR4935 PROTEIN"/>
    <property type="match status" value="1"/>
</dbReference>
<dbReference type="EMBL" id="SPVF01000252">
    <property type="protein sequence ID" value="TFW13421.1"/>
    <property type="molecule type" value="Genomic_DNA"/>
</dbReference>
<dbReference type="OrthoDB" id="9769048at2"/>
<comment type="caution">
    <text evidence="1">The sequence shown here is derived from an EMBL/GenBank/DDBJ whole genome shotgun (WGS) entry which is preliminary data.</text>
</comment>
<dbReference type="InterPro" id="IPR010131">
    <property type="entry name" value="MdtP/NodT-like"/>
</dbReference>
<gene>
    <name evidence="1" type="ORF">E4L96_19755</name>
</gene>
<evidence type="ECO:0000313" key="2">
    <source>
        <dbReference type="Proteomes" id="UP000298438"/>
    </source>
</evidence>
<dbReference type="Gene3D" id="1.20.1600.10">
    <property type="entry name" value="Outer membrane efflux proteins (OEP)"/>
    <property type="match status" value="1"/>
</dbReference>